<comment type="cofactor">
    <cofactor evidence="12">
        <name>Mg(2+)</name>
        <dbReference type="ChEBI" id="CHEBI:18420"/>
    </cofactor>
    <text evidence="12">Binds 1 Mg(2+) ion per subunit.</text>
</comment>
<keyword evidence="9" id="KW-0809">Transit peptide</keyword>
<dbReference type="Pfam" id="PF02775">
    <property type="entry name" value="TPP_enzyme_C"/>
    <property type="match status" value="1"/>
</dbReference>
<dbReference type="NCBIfam" id="TIGR00118">
    <property type="entry name" value="acolac_lg"/>
    <property type="match status" value="1"/>
</dbReference>
<evidence type="ECO:0000256" key="13">
    <source>
        <dbReference type="SAM" id="MobiDB-lite"/>
    </source>
</evidence>
<accession>A0A4P9X8G8</accession>
<dbReference type="AlphaFoldDB" id="A0A4P9X8G8"/>
<keyword evidence="8 12" id="KW-0460">Magnesium</keyword>
<proteinExistence type="inferred from homology"/>
<evidence type="ECO:0000259" key="14">
    <source>
        <dbReference type="Pfam" id="PF00205"/>
    </source>
</evidence>
<dbReference type="InterPro" id="IPR045229">
    <property type="entry name" value="TPP_enz"/>
</dbReference>
<dbReference type="Pfam" id="PF00205">
    <property type="entry name" value="TPP_enzyme_M"/>
    <property type="match status" value="1"/>
</dbReference>
<dbReference type="GO" id="GO:0009099">
    <property type="term" value="P:L-valine biosynthetic process"/>
    <property type="evidence" value="ECO:0007669"/>
    <property type="project" value="UniProtKB-UniPathway"/>
</dbReference>
<dbReference type="PANTHER" id="PTHR18968:SF13">
    <property type="entry name" value="ACETOLACTATE SYNTHASE CATALYTIC SUBUNIT, MITOCHONDRIAL"/>
    <property type="match status" value="1"/>
</dbReference>
<organism evidence="17 18">
    <name type="scientific">Caulochytrium protostelioides</name>
    <dbReference type="NCBI Taxonomy" id="1555241"/>
    <lineage>
        <taxon>Eukaryota</taxon>
        <taxon>Fungi</taxon>
        <taxon>Fungi incertae sedis</taxon>
        <taxon>Chytridiomycota</taxon>
        <taxon>Chytridiomycota incertae sedis</taxon>
        <taxon>Chytridiomycetes</taxon>
        <taxon>Caulochytriales</taxon>
        <taxon>Caulochytriaceae</taxon>
        <taxon>Caulochytrium</taxon>
    </lineage>
</organism>
<keyword evidence="7 12" id="KW-0479">Metal-binding</keyword>
<dbReference type="InterPro" id="IPR029061">
    <property type="entry name" value="THDP-binding"/>
</dbReference>
<dbReference type="InterPro" id="IPR012846">
    <property type="entry name" value="Acetolactate_synth_lsu"/>
</dbReference>
<evidence type="ECO:0000256" key="12">
    <source>
        <dbReference type="RuleBase" id="RU003591"/>
    </source>
</evidence>
<dbReference type="Pfam" id="PF02776">
    <property type="entry name" value="TPP_enzyme_N"/>
    <property type="match status" value="1"/>
</dbReference>
<dbReference type="UniPathway" id="UPA00049">
    <property type="reaction ID" value="UER00059"/>
</dbReference>
<keyword evidence="6 12" id="KW-0808">Transferase</keyword>
<dbReference type="InterPro" id="IPR012000">
    <property type="entry name" value="Thiamin_PyroP_enz_cen_dom"/>
</dbReference>
<dbReference type="FunFam" id="3.40.50.970:FF:000053">
    <property type="entry name" value="Acetolactate synthase, mitochondrial"/>
    <property type="match status" value="1"/>
</dbReference>
<dbReference type="SUPFAM" id="SSF52518">
    <property type="entry name" value="Thiamin diphosphate-binding fold (THDP-binding)"/>
    <property type="match status" value="2"/>
</dbReference>
<dbReference type="InterPro" id="IPR039368">
    <property type="entry name" value="AHAS_TPP"/>
</dbReference>
<dbReference type="FunFam" id="3.40.50.970:FF:000007">
    <property type="entry name" value="Acetolactate synthase"/>
    <property type="match status" value="1"/>
</dbReference>
<evidence type="ECO:0000256" key="10">
    <source>
        <dbReference type="ARBA" id="ARBA00023052"/>
    </source>
</evidence>
<dbReference type="InterPro" id="IPR011766">
    <property type="entry name" value="TPP_enzyme_TPP-bd"/>
</dbReference>
<dbReference type="CDD" id="cd07035">
    <property type="entry name" value="TPP_PYR_POX_like"/>
    <property type="match status" value="1"/>
</dbReference>
<feature type="compositionally biased region" description="Pro residues" evidence="13">
    <location>
        <begin position="41"/>
        <end position="52"/>
    </location>
</feature>
<dbReference type="GO" id="GO:0003984">
    <property type="term" value="F:acetolactate synthase activity"/>
    <property type="evidence" value="ECO:0007669"/>
    <property type="project" value="UniProtKB-EC"/>
</dbReference>
<comment type="pathway">
    <text evidence="2 12">Amino-acid biosynthesis; L-valine biosynthesis; L-valine from pyruvate: step 1/4.</text>
</comment>
<comment type="pathway">
    <text evidence="1 12">Amino-acid biosynthesis; L-isoleucine biosynthesis; L-isoleucine from 2-oxobutanoate: step 1/4.</text>
</comment>
<dbReference type="GO" id="GO:0000287">
    <property type="term" value="F:magnesium ion binding"/>
    <property type="evidence" value="ECO:0007669"/>
    <property type="project" value="UniProtKB-UniRule"/>
</dbReference>
<dbReference type="OrthoDB" id="16262at2759"/>
<dbReference type="InterPro" id="IPR029035">
    <property type="entry name" value="DHS-like_NAD/FAD-binding_dom"/>
</dbReference>
<feature type="domain" description="Thiamine pyrophosphate enzyme central" evidence="14">
    <location>
        <begin position="269"/>
        <end position="413"/>
    </location>
</feature>
<comment type="similarity">
    <text evidence="3 12">Belongs to the TPP enzyme family.</text>
</comment>
<sequence>MFSCDLLTVLIECDAWDLRWSYRAVGTTPTSGARPTGPGLEGPPPKKVPPTPTSRATSKSFVGMSGGQIFHEMMLQHGVDTVFGYPGGAILPVYDAIHNSPYFNFILPRHEQGAGHMAEGYARATGKPGVVLVTSGPGATNVITPMQDALSDGTPMVVFTGQVVTAAIGSDAFQEADVLGISRACTKWNVMVKDISELPKAINQAFKIATSGRPGPVLVDLPKDVTAGILRAEPAGGIEPSIPYRPTQTRASSVSYEQFQAAERQKTLANIAKLTNAARKPVLYVGAGILNHPDGPAVLREVAHRGNLPVTTTLQGLGAFDEEDPLSLHMLGMHGSAYANLAMQSADVIIALGARFDDRVTGILNKFAPAAKKAARQGKGGIFHFEIMPKNIDKIVEATDAVEGDVTENLKQLLPMLEHRDRHPWFNQLDEWREKYPFSFEPAPPGAKIKPQQVIAELNRQLADRKDEVIITTGVGQHQMWAAQYYRWRHPRSWISSGGLGTMGFGLPSAIGAKVACPEKMVIDIDGDASFSMTAMEMQTARQYNIGVKALVLNNDFQGMVKQWQDLFYDKRYSGTTMTNPDFVKLAEAMGCEGIRVKNAEDLPAAIERFIATTEPVLLEVVVEKDEHVYPMVPAGKALHEMELGHVKLTEPDTNAFVQSYAAP</sequence>
<dbReference type="Proteomes" id="UP000274922">
    <property type="component" value="Unassembled WGS sequence"/>
</dbReference>
<dbReference type="UniPathway" id="UPA00047">
    <property type="reaction ID" value="UER00055"/>
</dbReference>
<evidence type="ECO:0000313" key="17">
    <source>
        <dbReference type="EMBL" id="RKP01566.1"/>
    </source>
</evidence>
<dbReference type="Gene3D" id="3.40.50.970">
    <property type="match status" value="2"/>
</dbReference>
<dbReference type="STRING" id="1555241.A0A4P9X8G8"/>
<keyword evidence="10 12" id="KW-0786">Thiamine pyrophosphate</keyword>
<dbReference type="EC" id="2.2.1.6" evidence="4 12"/>
<name>A0A4P9X8G8_9FUNG</name>
<feature type="region of interest" description="Disordered" evidence="13">
    <location>
        <begin position="27"/>
        <end position="58"/>
    </location>
</feature>
<dbReference type="GO" id="GO:0005948">
    <property type="term" value="C:acetolactate synthase complex"/>
    <property type="evidence" value="ECO:0007669"/>
    <property type="project" value="TreeGrafter"/>
</dbReference>
<evidence type="ECO:0000256" key="2">
    <source>
        <dbReference type="ARBA" id="ARBA00005025"/>
    </source>
</evidence>
<evidence type="ECO:0000256" key="9">
    <source>
        <dbReference type="ARBA" id="ARBA00022946"/>
    </source>
</evidence>
<dbReference type="SUPFAM" id="SSF52467">
    <property type="entry name" value="DHS-like NAD/FAD-binding domain"/>
    <property type="match status" value="1"/>
</dbReference>
<evidence type="ECO:0000313" key="18">
    <source>
        <dbReference type="Proteomes" id="UP000274922"/>
    </source>
</evidence>
<evidence type="ECO:0000256" key="8">
    <source>
        <dbReference type="ARBA" id="ARBA00022842"/>
    </source>
</evidence>
<evidence type="ECO:0000259" key="15">
    <source>
        <dbReference type="Pfam" id="PF02775"/>
    </source>
</evidence>
<dbReference type="EMBL" id="ML014168">
    <property type="protein sequence ID" value="RKP01566.1"/>
    <property type="molecule type" value="Genomic_DNA"/>
</dbReference>
<dbReference type="GO" id="GO:0005739">
    <property type="term" value="C:mitochondrion"/>
    <property type="evidence" value="ECO:0007669"/>
    <property type="project" value="TreeGrafter"/>
</dbReference>
<dbReference type="GO" id="GO:0009097">
    <property type="term" value="P:isoleucine biosynthetic process"/>
    <property type="evidence" value="ECO:0007669"/>
    <property type="project" value="UniProtKB-UniPathway"/>
</dbReference>
<evidence type="ECO:0000256" key="6">
    <source>
        <dbReference type="ARBA" id="ARBA00022679"/>
    </source>
</evidence>
<dbReference type="InterPro" id="IPR012001">
    <property type="entry name" value="Thiamin_PyroP_enz_TPP-bd_dom"/>
</dbReference>
<dbReference type="GO" id="GO:0030976">
    <property type="term" value="F:thiamine pyrophosphate binding"/>
    <property type="evidence" value="ECO:0007669"/>
    <property type="project" value="UniProtKB-UniRule"/>
</dbReference>
<dbReference type="GO" id="GO:0050660">
    <property type="term" value="F:flavin adenine dinucleotide binding"/>
    <property type="evidence" value="ECO:0007669"/>
    <property type="project" value="InterPro"/>
</dbReference>
<keyword evidence="5 12" id="KW-0028">Amino-acid biosynthesis</keyword>
<comment type="catalytic activity">
    <reaction evidence="12">
        <text>2 pyruvate + H(+) = (2S)-2-acetolactate + CO2</text>
        <dbReference type="Rhea" id="RHEA:25249"/>
        <dbReference type="ChEBI" id="CHEBI:15361"/>
        <dbReference type="ChEBI" id="CHEBI:15378"/>
        <dbReference type="ChEBI" id="CHEBI:16526"/>
        <dbReference type="ChEBI" id="CHEBI:58476"/>
        <dbReference type="EC" id="2.2.1.6"/>
    </reaction>
</comment>
<dbReference type="Gene3D" id="3.40.50.1220">
    <property type="entry name" value="TPP-binding domain"/>
    <property type="match status" value="1"/>
</dbReference>
<keyword evidence="18" id="KW-1185">Reference proteome</keyword>
<evidence type="ECO:0000256" key="5">
    <source>
        <dbReference type="ARBA" id="ARBA00022605"/>
    </source>
</evidence>
<keyword evidence="11 12" id="KW-0100">Branched-chain amino acid biosynthesis</keyword>
<evidence type="ECO:0000256" key="1">
    <source>
        <dbReference type="ARBA" id="ARBA00004974"/>
    </source>
</evidence>
<feature type="domain" description="Thiamine pyrophosphate enzyme N-terminal TPP-binding" evidence="16">
    <location>
        <begin position="64"/>
        <end position="179"/>
    </location>
</feature>
<dbReference type="CDD" id="cd02015">
    <property type="entry name" value="TPP_AHAS"/>
    <property type="match status" value="1"/>
</dbReference>
<dbReference type="PANTHER" id="PTHR18968">
    <property type="entry name" value="THIAMINE PYROPHOSPHATE ENZYMES"/>
    <property type="match status" value="1"/>
</dbReference>
<dbReference type="FunFam" id="3.40.50.1220:FF:000008">
    <property type="entry name" value="Acetolactate synthase"/>
    <property type="match status" value="1"/>
</dbReference>
<protein>
    <recommendedName>
        <fullName evidence="4 12">Acetolactate synthase</fullName>
        <ecNumber evidence="4 12">2.2.1.6</ecNumber>
    </recommendedName>
</protein>
<dbReference type="PROSITE" id="PS00187">
    <property type="entry name" value="TPP_ENZYMES"/>
    <property type="match status" value="1"/>
</dbReference>
<evidence type="ECO:0000256" key="4">
    <source>
        <dbReference type="ARBA" id="ARBA00013145"/>
    </source>
</evidence>
<feature type="domain" description="Thiamine pyrophosphate enzyme TPP-binding" evidence="15">
    <location>
        <begin position="474"/>
        <end position="621"/>
    </location>
</feature>
<reference evidence="18" key="1">
    <citation type="journal article" date="2018" name="Nat. Microbiol.">
        <title>Leveraging single-cell genomics to expand the fungal tree of life.</title>
        <authorList>
            <person name="Ahrendt S.R."/>
            <person name="Quandt C.A."/>
            <person name="Ciobanu D."/>
            <person name="Clum A."/>
            <person name="Salamov A."/>
            <person name="Andreopoulos B."/>
            <person name="Cheng J.F."/>
            <person name="Woyke T."/>
            <person name="Pelin A."/>
            <person name="Henrissat B."/>
            <person name="Reynolds N.K."/>
            <person name="Benny G.L."/>
            <person name="Smith M.E."/>
            <person name="James T.Y."/>
            <person name="Grigoriev I.V."/>
        </authorList>
    </citation>
    <scope>NUCLEOTIDE SEQUENCE [LARGE SCALE GENOMIC DNA]</scope>
    <source>
        <strain evidence="18">ATCC 52028</strain>
    </source>
</reference>
<evidence type="ECO:0000256" key="3">
    <source>
        <dbReference type="ARBA" id="ARBA00007812"/>
    </source>
</evidence>
<evidence type="ECO:0000256" key="11">
    <source>
        <dbReference type="ARBA" id="ARBA00023304"/>
    </source>
</evidence>
<gene>
    <name evidence="17" type="ORF">CXG81DRAFT_29727</name>
</gene>
<dbReference type="InterPro" id="IPR000399">
    <property type="entry name" value="TPP-bd_CS"/>
</dbReference>
<evidence type="ECO:0000259" key="16">
    <source>
        <dbReference type="Pfam" id="PF02776"/>
    </source>
</evidence>
<comment type="cofactor">
    <cofactor evidence="12">
        <name>thiamine diphosphate</name>
        <dbReference type="ChEBI" id="CHEBI:58937"/>
    </cofactor>
    <text evidence="12">Binds 1 thiamine pyrophosphate per subunit.</text>
</comment>
<evidence type="ECO:0000256" key="7">
    <source>
        <dbReference type="ARBA" id="ARBA00022723"/>
    </source>
</evidence>